<dbReference type="RefSeq" id="XP_041226456.1">
    <property type="nucleotide sequence ID" value="XM_041376931.1"/>
</dbReference>
<dbReference type="EMBL" id="JABBWK010000024">
    <property type="protein sequence ID" value="KAG1900880.1"/>
    <property type="molecule type" value="Genomic_DNA"/>
</dbReference>
<accession>A0AAD4E6Y4</accession>
<dbReference type="GeneID" id="64671229"/>
<evidence type="ECO:0000313" key="1">
    <source>
        <dbReference type="EMBL" id="KAG1900880.1"/>
    </source>
</evidence>
<organism evidence="1 2">
    <name type="scientific">Suillus fuscotomentosus</name>
    <dbReference type="NCBI Taxonomy" id="1912939"/>
    <lineage>
        <taxon>Eukaryota</taxon>
        <taxon>Fungi</taxon>
        <taxon>Dikarya</taxon>
        <taxon>Basidiomycota</taxon>
        <taxon>Agaricomycotina</taxon>
        <taxon>Agaricomycetes</taxon>
        <taxon>Agaricomycetidae</taxon>
        <taxon>Boletales</taxon>
        <taxon>Suillineae</taxon>
        <taxon>Suillaceae</taxon>
        <taxon>Suillus</taxon>
    </lineage>
</organism>
<comment type="caution">
    <text evidence="1">The sequence shown here is derived from an EMBL/GenBank/DDBJ whole genome shotgun (WGS) entry which is preliminary data.</text>
</comment>
<keyword evidence="2" id="KW-1185">Reference proteome</keyword>
<proteinExistence type="predicted"/>
<evidence type="ECO:0000313" key="2">
    <source>
        <dbReference type="Proteomes" id="UP001195769"/>
    </source>
</evidence>
<reference evidence="1" key="1">
    <citation type="journal article" date="2020" name="New Phytol.">
        <title>Comparative genomics reveals dynamic genome evolution in host specialist ectomycorrhizal fungi.</title>
        <authorList>
            <person name="Lofgren L.A."/>
            <person name="Nguyen N.H."/>
            <person name="Vilgalys R."/>
            <person name="Ruytinx J."/>
            <person name="Liao H.L."/>
            <person name="Branco S."/>
            <person name="Kuo A."/>
            <person name="LaButti K."/>
            <person name="Lipzen A."/>
            <person name="Andreopoulos W."/>
            <person name="Pangilinan J."/>
            <person name="Riley R."/>
            <person name="Hundley H."/>
            <person name="Na H."/>
            <person name="Barry K."/>
            <person name="Grigoriev I.V."/>
            <person name="Stajich J.E."/>
            <person name="Kennedy P.G."/>
        </authorList>
    </citation>
    <scope>NUCLEOTIDE SEQUENCE</scope>
    <source>
        <strain evidence="1">FC203</strain>
    </source>
</reference>
<gene>
    <name evidence="1" type="ORF">F5891DRAFT_979783</name>
</gene>
<sequence length="289" mass="32377">MPFNAQVYHDAFTSHDESYASTTLCKDISWQHSANGLIIVDHKDQTPFTGFIVGRVSPWNLKCGTTSNYLKKGGLEKAKYHRQSEMLCVIANLFEQRPICIPYSPHGKRAPDAPKMDSTTENWVIPTDLEDQFKLVKYTHCAVPLPVFEDDQAISPLDANQPLDGALVKVHFLVFQWHVQGYDTFLVKARKHYDIKHPLSDVDNEEPAHRKQEVAVANGNRDKRLHKLGVALAVELSSIMGAMQAATLDSMMANSSAMACTFATAEGRAMLIQVVGHLSQEVFFTVYRE</sequence>
<dbReference type="Proteomes" id="UP001195769">
    <property type="component" value="Unassembled WGS sequence"/>
</dbReference>
<dbReference type="AlphaFoldDB" id="A0AAD4E6Y4"/>
<name>A0AAD4E6Y4_9AGAM</name>
<protein>
    <submittedName>
        <fullName evidence="1">Uncharacterized protein</fullName>
    </submittedName>
</protein>